<evidence type="ECO:0000256" key="1">
    <source>
        <dbReference type="SAM" id="SignalP"/>
    </source>
</evidence>
<feature type="signal peptide" evidence="1">
    <location>
        <begin position="1"/>
        <end position="22"/>
    </location>
</feature>
<dbReference type="Proteomes" id="UP000014254">
    <property type="component" value="Unassembled WGS sequence"/>
</dbReference>
<dbReference type="AlphaFoldDB" id="S2K0E6"/>
<name>S2K0E6_MUCC1</name>
<dbReference type="InParanoid" id="S2K0E6"/>
<organism evidence="2 3">
    <name type="scientific">Mucor circinelloides f. circinelloides (strain 1006PhL)</name>
    <name type="common">Mucormycosis agent</name>
    <name type="synonym">Calyptromyces circinelloides</name>
    <dbReference type="NCBI Taxonomy" id="1220926"/>
    <lineage>
        <taxon>Eukaryota</taxon>
        <taxon>Fungi</taxon>
        <taxon>Fungi incertae sedis</taxon>
        <taxon>Mucoromycota</taxon>
        <taxon>Mucoromycotina</taxon>
        <taxon>Mucoromycetes</taxon>
        <taxon>Mucorales</taxon>
        <taxon>Mucorineae</taxon>
        <taxon>Mucoraceae</taxon>
        <taxon>Mucor</taxon>
    </lineage>
</organism>
<dbReference type="EMBL" id="KE123947">
    <property type="protein sequence ID" value="EPB88628.1"/>
    <property type="molecule type" value="Genomic_DNA"/>
</dbReference>
<gene>
    <name evidence="2" type="ORF">HMPREF1544_04500</name>
</gene>
<keyword evidence="1" id="KW-0732">Signal</keyword>
<keyword evidence="3" id="KW-1185">Reference proteome</keyword>
<proteinExistence type="predicted"/>
<accession>S2K0E6</accession>
<protein>
    <submittedName>
        <fullName evidence="2">Uncharacterized protein</fullName>
    </submittedName>
</protein>
<sequence>MRVFWLLSVLVYLLYTLEVSLAMRHRRGALDSFCCFECGSSRPWFRFLYSFLGN</sequence>
<evidence type="ECO:0000313" key="2">
    <source>
        <dbReference type="EMBL" id="EPB88628.1"/>
    </source>
</evidence>
<reference evidence="3" key="1">
    <citation type="submission" date="2013-05" db="EMBL/GenBank/DDBJ databases">
        <title>The Genome sequence of Mucor circinelloides f. circinelloides 1006PhL.</title>
        <authorList>
            <consortium name="The Broad Institute Genomics Platform"/>
            <person name="Cuomo C."/>
            <person name="Earl A."/>
            <person name="Findley K."/>
            <person name="Lee S.C."/>
            <person name="Walker B."/>
            <person name="Young S."/>
            <person name="Zeng Q."/>
            <person name="Gargeya S."/>
            <person name="Fitzgerald M."/>
            <person name="Haas B."/>
            <person name="Abouelleil A."/>
            <person name="Allen A.W."/>
            <person name="Alvarado L."/>
            <person name="Arachchi H.M."/>
            <person name="Berlin A.M."/>
            <person name="Chapman S.B."/>
            <person name="Gainer-Dewar J."/>
            <person name="Goldberg J."/>
            <person name="Griggs A."/>
            <person name="Gujja S."/>
            <person name="Hansen M."/>
            <person name="Howarth C."/>
            <person name="Imamovic A."/>
            <person name="Ireland A."/>
            <person name="Larimer J."/>
            <person name="McCowan C."/>
            <person name="Murphy C."/>
            <person name="Pearson M."/>
            <person name="Poon T.W."/>
            <person name="Priest M."/>
            <person name="Roberts A."/>
            <person name="Saif S."/>
            <person name="Shea T."/>
            <person name="Sisk P."/>
            <person name="Sykes S."/>
            <person name="Wortman J."/>
            <person name="Nusbaum C."/>
            <person name="Birren B."/>
        </authorList>
    </citation>
    <scope>NUCLEOTIDE SEQUENCE [LARGE SCALE GENOMIC DNA]</scope>
    <source>
        <strain evidence="3">1006PhL</strain>
    </source>
</reference>
<dbReference type="VEuPathDB" id="FungiDB:HMPREF1544_04500"/>
<feature type="chain" id="PRO_5004498027" evidence="1">
    <location>
        <begin position="23"/>
        <end position="54"/>
    </location>
</feature>
<evidence type="ECO:0000313" key="3">
    <source>
        <dbReference type="Proteomes" id="UP000014254"/>
    </source>
</evidence>